<dbReference type="EMBL" id="BAABKG010000002">
    <property type="protein sequence ID" value="GAA5145344.1"/>
    <property type="molecule type" value="Genomic_DNA"/>
</dbReference>
<dbReference type="Proteomes" id="UP001500221">
    <property type="component" value="Unassembled WGS sequence"/>
</dbReference>
<dbReference type="PANTHER" id="PTHR33392">
    <property type="entry name" value="POLYISOPRENYL-TEICHOIC ACID--PEPTIDOGLYCAN TEICHOIC ACID TRANSFERASE TAGU"/>
    <property type="match status" value="1"/>
</dbReference>
<proteinExistence type="inferred from homology"/>
<dbReference type="Gene3D" id="3.40.630.190">
    <property type="entry name" value="LCP protein"/>
    <property type="match status" value="1"/>
</dbReference>
<dbReference type="NCBIfam" id="TIGR00350">
    <property type="entry name" value="lytR_cpsA_psr"/>
    <property type="match status" value="1"/>
</dbReference>
<comment type="caution">
    <text evidence="5">The sequence shown here is derived from an EMBL/GenBank/DDBJ whole genome shotgun (WGS) entry which is preliminary data.</text>
</comment>
<evidence type="ECO:0000256" key="2">
    <source>
        <dbReference type="SAM" id="MobiDB-lite"/>
    </source>
</evidence>
<evidence type="ECO:0000259" key="4">
    <source>
        <dbReference type="Pfam" id="PF03816"/>
    </source>
</evidence>
<keyword evidence="6" id="KW-1185">Reference proteome</keyword>
<name>A0ABP9PIA2_9ACTN</name>
<evidence type="ECO:0000313" key="5">
    <source>
        <dbReference type="EMBL" id="GAA5145344.1"/>
    </source>
</evidence>
<dbReference type="PANTHER" id="PTHR33392:SF6">
    <property type="entry name" value="POLYISOPRENYL-TEICHOIC ACID--PEPTIDOGLYCAN TEICHOIC ACID TRANSFERASE TAGU"/>
    <property type="match status" value="1"/>
</dbReference>
<keyword evidence="3" id="KW-0472">Membrane</keyword>
<dbReference type="RefSeq" id="WP_345456289.1">
    <property type="nucleotide sequence ID" value="NZ_BAABKG010000002.1"/>
</dbReference>
<feature type="transmembrane region" description="Helical" evidence="3">
    <location>
        <begin position="36"/>
        <end position="59"/>
    </location>
</feature>
<keyword evidence="3" id="KW-1133">Transmembrane helix</keyword>
<protein>
    <recommendedName>
        <fullName evidence="4">Cell envelope-related transcriptional attenuator domain-containing protein</fullName>
    </recommendedName>
</protein>
<feature type="region of interest" description="Disordered" evidence="2">
    <location>
        <begin position="363"/>
        <end position="392"/>
    </location>
</feature>
<comment type="similarity">
    <text evidence="1">Belongs to the LytR/CpsA/Psr (LCP) family.</text>
</comment>
<dbReference type="InterPro" id="IPR050922">
    <property type="entry name" value="LytR/CpsA/Psr_CW_biosynth"/>
</dbReference>
<accession>A0ABP9PIA2</accession>
<reference evidence="6" key="1">
    <citation type="journal article" date="2019" name="Int. J. Syst. Evol. Microbiol.">
        <title>The Global Catalogue of Microorganisms (GCM) 10K type strain sequencing project: providing services to taxonomists for standard genome sequencing and annotation.</title>
        <authorList>
            <consortium name="The Broad Institute Genomics Platform"/>
            <consortium name="The Broad Institute Genome Sequencing Center for Infectious Disease"/>
            <person name="Wu L."/>
            <person name="Ma J."/>
        </authorList>
    </citation>
    <scope>NUCLEOTIDE SEQUENCE [LARGE SCALE GENOMIC DNA]</scope>
    <source>
        <strain evidence="6">JCM 18459</strain>
    </source>
</reference>
<evidence type="ECO:0000313" key="6">
    <source>
        <dbReference type="Proteomes" id="UP001500221"/>
    </source>
</evidence>
<gene>
    <name evidence="5" type="ORF">GCM10023340_14510</name>
</gene>
<feature type="region of interest" description="Disordered" evidence="2">
    <location>
        <begin position="1"/>
        <end position="27"/>
    </location>
</feature>
<sequence length="392" mass="42402">MPDTTDHQLDRLSSDDPSSAITRPKRRGRGKKRYKVLTVLVSTVVALALAVTLGAAYWLRHLDDNIDYQDYDAQLSNRPTKVAVDTGPQEPLNLLVMGSDTREGAGNDIDGLTGAGERSDTTILFHLSADRTFAYGISIPRDTLVDRPDCTGEDGETIPGAEGAQWNDAFAVGGPACTMQQFEQLTGIRLDNYVLLDFNGFKDMVDAIDGVEVCIPEPIVDRAHGIDMPAGTRTISGKEALNYVRARYTLGDGSDIGRIKRQQAFVAAMAAEVVSSDVLARPDRVLGFLDAATSSLQTDFDSVRDIGKVGLSFQGIGLDKIKFVTVPWRYSPIDPNRVEWLPQAEKLWQTVIDDQPLGRRLGKGSISANDDVEGDGSSQKAAAERASAGLCA</sequence>
<feature type="domain" description="Cell envelope-related transcriptional attenuator" evidence="4">
    <location>
        <begin position="118"/>
        <end position="273"/>
    </location>
</feature>
<keyword evidence="3" id="KW-0812">Transmembrane</keyword>
<organism evidence="5 6">
    <name type="scientific">Nocardioides marinquilinus</name>
    <dbReference type="NCBI Taxonomy" id="1210400"/>
    <lineage>
        <taxon>Bacteria</taxon>
        <taxon>Bacillati</taxon>
        <taxon>Actinomycetota</taxon>
        <taxon>Actinomycetes</taxon>
        <taxon>Propionibacteriales</taxon>
        <taxon>Nocardioidaceae</taxon>
        <taxon>Nocardioides</taxon>
    </lineage>
</organism>
<feature type="compositionally biased region" description="Basic and acidic residues" evidence="2">
    <location>
        <begin position="1"/>
        <end position="14"/>
    </location>
</feature>
<evidence type="ECO:0000256" key="1">
    <source>
        <dbReference type="ARBA" id="ARBA00006068"/>
    </source>
</evidence>
<evidence type="ECO:0000256" key="3">
    <source>
        <dbReference type="SAM" id="Phobius"/>
    </source>
</evidence>
<dbReference type="Pfam" id="PF03816">
    <property type="entry name" value="LytR_cpsA_psr"/>
    <property type="match status" value="1"/>
</dbReference>
<dbReference type="InterPro" id="IPR004474">
    <property type="entry name" value="LytR_CpsA_psr"/>
</dbReference>